<reference evidence="1 2" key="1">
    <citation type="submission" date="2013-08" db="EMBL/GenBank/DDBJ databases">
        <authorList>
            <person name="Durkin A.S."/>
            <person name="Haft D.R."/>
            <person name="McCorrison J."/>
            <person name="Torralba M."/>
            <person name="Gillis M."/>
            <person name="Haft D.H."/>
            <person name="Methe B."/>
            <person name="Sutton G."/>
            <person name="Nelson K.E."/>
        </authorList>
    </citation>
    <scope>NUCLEOTIDE SEQUENCE [LARGE SCALE GENOMIC DNA]</scope>
    <source>
        <strain evidence="1 2">F0195</strain>
    </source>
</reference>
<accession>U2TYN5</accession>
<dbReference type="AlphaFoldDB" id="U2TYN5"/>
<sequence length="146" mass="15985">MAPPTAPALPWSVSGIGGLGVPLFADADLTGGKVKAFFDRVKVWDLYDVANLKRVLDGRGAAECAVAHKAILFYASLSAAFLHGFEDRLGRFVDRGRELEEQLLPMLRRDEKVPTLDGLIGTAYEFVSAYVLPRTDAEEEYLGRLS</sequence>
<name>U2TYN5_9ACTN</name>
<dbReference type="PATRIC" id="fig|1125712.3.peg.18"/>
<proteinExistence type="predicted"/>
<dbReference type="Proteomes" id="UP000016638">
    <property type="component" value="Unassembled WGS sequence"/>
</dbReference>
<comment type="caution">
    <text evidence="1">The sequence shown here is derived from an EMBL/GenBank/DDBJ whole genome shotgun (WGS) entry which is preliminary data.</text>
</comment>
<organism evidence="1 2">
    <name type="scientific">Olsenella profusa F0195</name>
    <dbReference type="NCBI Taxonomy" id="1125712"/>
    <lineage>
        <taxon>Bacteria</taxon>
        <taxon>Bacillati</taxon>
        <taxon>Actinomycetota</taxon>
        <taxon>Coriobacteriia</taxon>
        <taxon>Coriobacteriales</taxon>
        <taxon>Atopobiaceae</taxon>
        <taxon>Olsenella</taxon>
    </lineage>
</organism>
<protein>
    <submittedName>
        <fullName evidence="1">Uncharacterized protein</fullName>
    </submittedName>
</protein>
<evidence type="ECO:0000313" key="2">
    <source>
        <dbReference type="Proteomes" id="UP000016638"/>
    </source>
</evidence>
<dbReference type="EMBL" id="AWEZ01000001">
    <property type="protein sequence ID" value="ERL11123.1"/>
    <property type="molecule type" value="Genomic_DNA"/>
</dbReference>
<evidence type="ECO:0000313" key="1">
    <source>
        <dbReference type="EMBL" id="ERL11123.1"/>
    </source>
</evidence>
<dbReference type="eggNOG" id="COG2253">
    <property type="taxonomic scope" value="Bacteria"/>
</dbReference>
<keyword evidence="2" id="KW-1185">Reference proteome</keyword>
<gene>
    <name evidence="1" type="ORF">HMPREF1316_2576</name>
</gene>